<dbReference type="EMBL" id="JAERTY010000013">
    <property type="protein sequence ID" value="MBL1411189.1"/>
    <property type="molecule type" value="Genomic_DNA"/>
</dbReference>
<dbReference type="PROSITE" id="PS51257">
    <property type="entry name" value="PROKAR_LIPOPROTEIN"/>
    <property type="match status" value="1"/>
</dbReference>
<dbReference type="Proteomes" id="UP000625283">
    <property type="component" value="Unassembled WGS sequence"/>
</dbReference>
<name>A0ABS1RAD1_9SPHI</name>
<accession>A0ABS1RAD1</accession>
<comment type="caution">
    <text evidence="1">The sequence shown here is derived from an EMBL/GenBank/DDBJ whole genome shotgun (WGS) entry which is preliminary data.</text>
</comment>
<protein>
    <submittedName>
        <fullName evidence="1">Gluconate 2-dehydrogenase subunit 3 family protein</fullName>
    </submittedName>
</protein>
<gene>
    <name evidence="1" type="ORF">JKG61_20705</name>
</gene>
<dbReference type="Pfam" id="PF13618">
    <property type="entry name" value="Gluconate_2-dh3"/>
    <property type="match status" value="1"/>
</dbReference>
<evidence type="ECO:0000313" key="1">
    <source>
        <dbReference type="EMBL" id="MBL1411189.1"/>
    </source>
</evidence>
<dbReference type="RefSeq" id="WP_202104918.1">
    <property type="nucleotide sequence ID" value="NZ_JAERTY010000013.1"/>
</dbReference>
<organism evidence="1 2">
    <name type="scientific">Sphingobacterium faecale</name>
    <dbReference type="NCBI Taxonomy" id="2803775"/>
    <lineage>
        <taxon>Bacteria</taxon>
        <taxon>Pseudomonadati</taxon>
        <taxon>Bacteroidota</taxon>
        <taxon>Sphingobacteriia</taxon>
        <taxon>Sphingobacteriales</taxon>
        <taxon>Sphingobacteriaceae</taxon>
        <taxon>Sphingobacterium</taxon>
    </lineage>
</organism>
<dbReference type="InterPro" id="IPR027056">
    <property type="entry name" value="Gluconate_2DH_su3"/>
</dbReference>
<keyword evidence="2" id="KW-1185">Reference proteome</keyword>
<sequence length="170" mass="19375">MNRRDALKNGLLLLGGVFVISGCGEDQTVHYNNFKLKATEVVFLKVLAETIIPQTDTLGSEKLGLHEFVLKMLDDCHSPTEQAQFCDGLSRFRKWAQERLEKAFENTSLKERTHVLQSMGEVDIENVDLFYKITKKRVIQGYLKSKYVMTDLVPYQLVPDRYVGDVALSS</sequence>
<proteinExistence type="predicted"/>
<reference evidence="1 2" key="1">
    <citation type="submission" date="2021-01" db="EMBL/GenBank/DDBJ databases">
        <title>C459-1 draft genome sequence.</title>
        <authorList>
            <person name="Zhang X.-F."/>
        </authorList>
    </citation>
    <scope>NUCLEOTIDE SEQUENCE [LARGE SCALE GENOMIC DNA]</scope>
    <source>
        <strain evidence="2">C459-1</strain>
    </source>
</reference>
<evidence type="ECO:0000313" key="2">
    <source>
        <dbReference type="Proteomes" id="UP000625283"/>
    </source>
</evidence>